<dbReference type="GO" id="GO:0009636">
    <property type="term" value="P:response to toxic substance"/>
    <property type="evidence" value="ECO:0007669"/>
    <property type="project" value="UniProtKB-ARBA"/>
</dbReference>
<dbReference type="PROSITE" id="PS50405">
    <property type="entry name" value="GST_CTER"/>
    <property type="match status" value="1"/>
</dbReference>
<feature type="domain" description="GST C-terminal" evidence="5">
    <location>
        <begin position="27"/>
        <end position="132"/>
    </location>
</feature>
<dbReference type="GO" id="GO:0005737">
    <property type="term" value="C:cytoplasm"/>
    <property type="evidence" value="ECO:0007669"/>
    <property type="project" value="TreeGrafter"/>
</dbReference>
<dbReference type="PANTHER" id="PTHR43900:SF3">
    <property type="entry name" value="GLUTATHIONE S-TRANSFERASE RHO"/>
    <property type="match status" value="1"/>
</dbReference>
<comment type="catalytic activity">
    <reaction evidence="4">
        <text>RX + glutathione = an S-substituted glutathione + a halide anion + H(+)</text>
        <dbReference type="Rhea" id="RHEA:16437"/>
        <dbReference type="ChEBI" id="CHEBI:15378"/>
        <dbReference type="ChEBI" id="CHEBI:16042"/>
        <dbReference type="ChEBI" id="CHEBI:17792"/>
        <dbReference type="ChEBI" id="CHEBI:57925"/>
        <dbReference type="ChEBI" id="CHEBI:90779"/>
        <dbReference type="EC" id="2.5.1.18"/>
    </reaction>
</comment>
<evidence type="ECO:0000313" key="7">
    <source>
        <dbReference type="Proteomes" id="UP000236161"/>
    </source>
</evidence>
<dbReference type="EMBL" id="KZ451989">
    <property type="protein sequence ID" value="PKA53757.1"/>
    <property type="molecule type" value="Genomic_DNA"/>
</dbReference>
<dbReference type="AlphaFoldDB" id="A0A2I0ADX5"/>
<evidence type="ECO:0000256" key="3">
    <source>
        <dbReference type="ARBA" id="ARBA00022679"/>
    </source>
</evidence>
<dbReference type="OrthoDB" id="422574at2759"/>
<dbReference type="SUPFAM" id="SSF47616">
    <property type="entry name" value="GST C-terminal domain-like"/>
    <property type="match status" value="1"/>
</dbReference>
<protein>
    <recommendedName>
        <fullName evidence="2">glutathione transferase</fullName>
        <ecNumber evidence="2">2.5.1.18</ecNumber>
    </recommendedName>
</protein>
<evidence type="ECO:0000259" key="5">
    <source>
        <dbReference type="PROSITE" id="PS50405"/>
    </source>
</evidence>
<evidence type="ECO:0000256" key="4">
    <source>
        <dbReference type="ARBA" id="ARBA00047960"/>
    </source>
</evidence>
<keyword evidence="7" id="KW-1185">Reference proteome</keyword>
<dbReference type="PANTHER" id="PTHR43900">
    <property type="entry name" value="GLUTATHIONE S-TRANSFERASE RHO"/>
    <property type="match status" value="1"/>
</dbReference>
<dbReference type="Gene3D" id="1.20.1050.10">
    <property type="match status" value="1"/>
</dbReference>
<evidence type="ECO:0000256" key="1">
    <source>
        <dbReference type="ARBA" id="ARBA00010128"/>
    </source>
</evidence>
<gene>
    <name evidence="6" type="primary">GSTF7</name>
    <name evidence="6" type="ORF">AXF42_Ash020678</name>
</gene>
<dbReference type="GO" id="GO:0043295">
    <property type="term" value="F:glutathione binding"/>
    <property type="evidence" value="ECO:0007669"/>
    <property type="project" value="TreeGrafter"/>
</dbReference>
<reference evidence="6 7" key="1">
    <citation type="journal article" date="2017" name="Nature">
        <title>The Apostasia genome and the evolution of orchids.</title>
        <authorList>
            <person name="Zhang G.Q."/>
            <person name="Liu K.W."/>
            <person name="Li Z."/>
            <person name="Lohaus R."/>
            <person name="Hsiao Y.Y."/>
            <person name="Niu S.C."/>
            <person name="Wang J.Y."/>
            <person name="Lin Y.C."/>
            <person name="Xu Q."/>
            <person name="Chen L.J."/>
            <person name="Yoshida K."/>
            <person name="Fujiwara S."/>
            <person name="Wang Z.W."/>
            <person name="Zhang Y.Q."/>
            <person name="Mitsuda N."/>
            <person name="Wang M."/>
            <person name="Liu G.H."/>
            <person name="Pecoraro L."/>
            <person name="Huang H.X."/>
            <person name="Xiao X.J."/>
            <person name="Lin M."/>
            <person name="Wu X.Y."/>
            <person name="Wu W.L."/>
            <person name="Chen Y.Y."/>
            <person name="Chang S.B."/>
            <person name="Sakamoto S."/>
            <person name="Ohme-Takagi M."/>
            <person name="Yagi M."/>
            <person name="Zeng S.J."/>
            <person name="Shen C.Y."/>
            <person name="Yeh C.M."/>
            <person name="Luo Y.B."/>
            <person name="Tsai W.C."/>
            <person name="Van de Peer Y."/>
            <person name="Liu Z.J."/>
        </authorList>
    </citation>
    <scope>NUCLEOTIDE SEQUENCE [LARGE SCALE GENOMIC DNA]</scope>
    <source>
        <strain evidence="7">cv. Shenzhen</strain>
        <tissue evidence="6">Stem</tissue>
    </source>
</reference>
<dbReference type="STRING" id="1088818.A0A2I0ADX5"/>
<organism evidence="6 7">
    <name type="scientific">Apostasia shenzhenica</name>
    <dbReference type="NCBI Taxonomy" id="1088818"/>
    <lineage>
        <taxon>Eukaryota</taxon>
        <taxon>Viridiplantae</taxon>
        <taxon>Streptophyta</taxon>
        <taxon>Embryophyta</taxon>
        <taxon>Tracheophyta</taxon>
        <taxon>Spermatophyta</taxon>
        <taxon>Magnoliopsida</taxon>
        <taxon>Liliopsida</taxon>
        <taxon>Asparagales</taxon>
        <taxon>Orchidaceae</taxon>
        <taxon>Apostasioideae</taxon>
        <taxon>Apostasia</taxon>
    </lineage>
</organism>
<dbReference type="InterPro" id="IPR004046">
    <property type="entry name" value="GST_C"/>
</dbReference>
<keyword evidence="3 6" id="KW-0808">Transferase</keyword>
<accession>A0A2I0ADX5</accession>
<proteinExistence type="inferred from homology"/>
<dbReference type="Pfam" id="PF00043">
    <property type="entry name" value="GST_C"/>
    <property type="match status" value="1"/>
</dbReference>
<dbReference type="InterPro" id="IPR036282">
    <property type="entry name" value="Glutathione-S-Trfase_C_sf"/>
</dbReference>
<dbReference type="InterPro" id="IPR010987">
    <property type="entry name" value="Glutathione-S-Trfase_C-like"/>
</dbReference>
<dbReference type="FunFam" id="1.20.1050.10:FF:000004">
    <property type="entry name" value="Glutathione S-transferase F2"/>
    <property type="match status" value="1"/>
</dbReference>
<name>A0A2I0ADX5_9ASPA</name>
<sequence>MYRLAESRAIAKYLAAHYGPGLLKFGSKAESAAVEVWLEVESQEFNPSASVIVSEGLLKPLLYRGSPDLAVVKAQEAKLSQVLDVYEKRLSESKYLAGAEFTLADLNHYPYIYSLLKTPQERLTTSRPHVKS</sequence>
<evidence type="ECO:0000256" key="2">
    <source>
        <dbReference type="ARBA" id="ARBA00012452"/>
    </source>
</evidence>
<dbReference type="GO" id="GO:0004364">
    <property type="term" value="F:glutathione transferase activity"/>
    <property type="evidence" value="ECO:0007669"/>
    <property type="project" value="UniProtKB-EC"/>
</dbReference>
<dbReference type="Proteomes" id="UP000236161">
    <property type="component" value="Unassembled WGS sequence"/>
</dbReference>
<dbReference type="GO" id="GO:0006749">
    <property type="term" value="P:glutathione metabolic process"/>
    <property type="evidence" value="ECO:0007669"/>
    <property type="project" value="TreeGrafter"/>
</dbReference>
<comment type="similarity">
    <text evidence="1">Belongs to the GST superfamily. Phi family.</text>
</comment>
<evidence type="ECO:0000313" key="6">
    <source>
        <dbReference type="EMBL" id="PKA53757.1"/>
    </source>
</evidence>
<dbReference type="EC" id="2.5.1.18" evidence="2"/>